<dbReference type="PIRSF" id="PIRSF001235">
    <property type="entry name" value="Amidase_carbamoylase"/>
    <property type="match status" value="1"/>
</dbReference>
<name>A0A4U1DBR1_9BACI</name>
<dbReference type="AlphaFoldDB" id="A0A4U1DBR1"/>
<evidence type="ECO:0000313" key="5">
    <source>
        <dbReference type="Proteomes" id="UP000307756"/>
    </source>
</evidence>
<dbReference type="Gene3D" id="3.30.70.360">
    <property type="match status" value="1"/>
</dbReference>
<feature type="binding site" evidence="3">
    <location>
        <position position="383"/>
    </location>
    <ligand>
        <name>Zn(2+)</name>
        <dbReference type="ChEBI" id="CHEBI:29105"/>
        <label>2</label>
    </ligand>
</feature>
<feature type="binding site" evidence="3">
    <location>
        <position position="192"/>
    </location>
    <ligand>
        <name>Zn(2+)</name>
        <dbReference type="ChEBI" id="CHEBI:29105"/>
        <label>1</label>
    </ligand>
</feature>
<dbReference type="OrthoDB" id="9808195at2"/>
<dbReference type="SUPFAM" id="SSF53187">
    <property type="entry name" value="Zn-dependent exopeptidases"/>
    <property type="match status" value="1"/>
</dbReference>
<keyword evidence="3" id="KW-0862">Zinc</keyword>
<comment type="similarity">
    <text evidence="1">Belongs to the peptidase M20 family.</text>
</comment>
<dbReference type="Pfam" id="PF01546">
    <property type="entry name" value="Peptidase_M20"/>
    <property type="match status" value="1"/>
</dbReference>
<sequence length="408" mass="45193">MEKQKILINGERLKETLEEFANFGRTENNGVTRLALSEEDRLARDYFCKCCHELGMSVKVDDMGNIYATLEEVDNSKPPIVIGSHLDSVKKGGRFDGVLGVIAGLEVARTLVENNVKPSAPLMLMNITNEEGARFEPSMMSSGVLSGKFDKATMLAKNDVDGITFEEALKAIGYEGDEEARLKEATAFLELHIEQGPILEREGLPVAVVESVLGMVCYELVVTGESDHAGTTPMDMRKDALFAATNMIAQARGKLRALDSDLVFTMGRINAYPNIHTVIPNRVVFTLEARHKNPAIIQKVEEIILELTKISSNEGCSISAEKLWDRQTVFFNEELCDKVEEACKTLGYPYKRMDSGAGHDAQFLASYIPTVMVFVQSINGKSHCEEELTRWDDCEKGVNILLETVLSL</sequence>
<keyword evidence="2 4" id="KW-0378">Hydrolase</keyword>
<evidence type="ECO:0000256" key="3">
    <source>
        <dbReference type="PIRSR" id="PIRSR001235-1"/>
    </source>
</evidence>
<feature type="binding site" evidence="3">
    <location>
        <position position="96"/>
    </location>
    <ligand>
        <name>Zn(2+)</name>
        <dbReference type="ChEBI" id="CHEBI:29105"/>
        <label>1</label>
    </ligand>
</feature>
<keyword evidence="5" id="KW-1185">Reference proteome</keyword>
<dbReference type="Gene3D" id="3.40.630.10">
    <property type="entry name" value="Zn peptidases"/>
    <property type="match status" value="1"/>
</dbReference>
<evidence type="ECO:0000313" key="4">
    <source>
        <dbReference type="EMBL" id="TKC18926.1"/>
    </source>
</evidence>
<dbReference type="GO" id="GO:0016813">
    <property type="term" value="F:hydrolase activity, acting on carbon-nitrogen (but not peptide) bonds, in linear amidines"/>
    <property type="evidence" value="ECO:0007669"/>
    <property type="project" value="InterPro"/>
</dbReference>
<proteinExistence type="inferred from homology"/>
<gene>
    <name evidence="4" type="ORF">FA727_05095</name>
</gene>
<dbReference type="InterPro" id="IPR002933">
    <property type="entry name" value="Peptidase_M20"/>
</dbReference>
<dbReference type="SUPFAM" id="SSF55031">
    <property type="entry name" value="Bacterial exopeptidase dimerisation domain"/>
    <property type="match status" value="1"/>
</dbReference>
<feature type="binding site" evidence="3">
    <location>
        <position position="85"/>
    </location>
    <ligand>
        <name>Zn(2+)</name>
        <dbReference type="ChEBI" id="CHEBI:29105"/>
        <label>1</label>
    </ligand>
</feature>
<comment type="cofactor">
    <cofactor evidence="3">
        <name>Zn(2+)</name>
        <dbReference type="ChEBI" id="CHEBI:29105"/>
    </cofactor>
    <text evidence="3">Binds 2 Zn(2+) ions per subunit.</text>
</comment>
<dbReference type="GO" id="GO:0046872">
    <property type="term" value="F:metal ion binding"/>
    <property type="evidence" value="ECO:0007669"/>
    <property type="project" value="UniProtKB-KW"/>
</dbReference>
<dbReference type="InterPro" id="IPR036264">
    <property type="entry name" value="Bact_exopeptidase_dim_dom"/>
</dbReference>
<feature type="binding site" evidence="3">
    <location>
        <position position="96"/>
    </location>
    <ligand>
        <name>Zn(2+)</name>
        <dbReference type="ChEBI" id="CHEBI:29105"/>
        <label>2</label>
    </ligand>
</feature>
<evidence type="ECO:0000256" key="1">
    <source>
        <dbReference type="ARBA" id="ARBA00006153"/>
    </source>
</evidence>
<accession>A0A4U1DBR1</accession>
<reference evidence="4 5" key="1">
    <citation type="journal article" date="2011" name="J. Microbiol.">
        <title>Bacillus kyonggiensis sp. nov., isolated from soil of a lettuce field.</title>
        <authorList>
            <person name="Dong K."/>
            <person name="Lee S."/>
        </authorList>
    </citation>
    <scope>NUCLEOTIDE SEQUENCE [LARGE SCALE GENOMIC DNA]</scope>
    <source>
        <strain evidence="4 5">NB22</strain>
    </source>
</reference>
<evidence type="ECO:0000256" key="2">
    <source>
        <dbReference type="ARBA" id="ARBA00022801"/>
    </source>
</evidence>
<organism evidence="4 5">
    <name type="scientific">Robertmurraya kyonggiensis</name>
    <dbReference type="NCBI Taxonomy" id="1037680"/>
    <lineage>
        <taxon>Bacteria</taxon>
        <taxon>Bacillati</taxon>
        <taxon>Bacillota</taxon>
        <taxon>Bacilli</taxon>
        <taxon>Bacillales</taxon>
        <taxon>Bacillaceae</taxon>
        <taxon>Robertmurraya</taxon>
    </lineage>
</organism>
<dbReference type="EMBL" id="SWBM01000001">
    <property type="protein sequence ID" value="TKC18926.1"/>
    <property type="molecule type" value="Genomic_DNA"/>
</dbReference>
<dbReference type="NCBIfam" id="NF006771">
    <property type="entry name" value="PRK09290.1-5"/>
    <property type="match status" value="1"/>
</dbReference>
<dbReference type="RefSeq" id="WP_136829653.1">
    <property type="nucleotide sequence ID" value="NZ_SWBM01000001.1"/>
</dbReference>
<dbReference type="Proteomes" id="UP000307756">
    <property type="component" value="Unassembled WGS sequence"/>
</dbReference>
<dbReference type="InterPro" id="IPR010158">
    <property type="entry name" value="Amidase_Cbmase"/>
</dbReference>
<feature type="binding site" evidence="3">
    <location>
        <position position="131"/>
    </location>
    <ligand>
        <name>Zn(2+)</name>
        <dbReference type="ChEBI" id="CHEBI:29105"/>
        <label>2</label>
    </ligand>
</feature>
<keyword evidence="3" id="KW-0479">Metal-binding</keyword>
<dbReference type="PANTHER" id="PTHR32494:SF5">
    <property type="entry name" value="ALLANTOATE AMIDOHYDROLASE"/>
    <property type="match status" value="1"/>
</dbReference>
<dbReference type="NCBIfam" id="TIGR01879">
    <property type="entry name" value="hydantase"/>
    <property type="match status" value="1"/>
</dbReference>
<protein>
    <submittedName>
        <fullName evidence="4">Zn-dependent hydrolase</fullName>
    </submittedName>
</protein>
<comment type="caution">
    <text evidence="4">The sequence shown here is derived from an EMBL/GenBank/DDBJ whole genome shotgun (WGS) entry which is preliminary data.</text>
</comment>
<dbReference type="CDD" id="cd03884">
    <property type="entry name" value="M20_bAS"/>
    <property type="match status" value="1"/>
</dbReference>
<dbReference type="PANTHER" id="PTHR32494">
    <property type="entry name" value="ALLANTOATE DEIMINASE-RELATED"/>
    <property type="match status" value="1"/>
</dbReference>